<keyword evidence="7" id="KW-0235">DNA replication</keyword>
<keyword evidence="10" id="KW-0804">Transcription</keyword>
<evidence type="ECO:0000256" key="7">
    <source>
        <dbReference type="ARBA" id="ARBA00022705"/>
    </source>
</evidence>
<keyword evidence="8" id="KW-0479">Metal-binding</keyword>
<evidence type="ECO:0000313" key="11">
    <source>
        <dbReference type="EMBL" id="KUG20779.1"/>
    </source>
</evidence>
<dbReference type="SUPFAM" id="SSF56747">
    <property type="entry name" value="Prim-pol domain"/>
    <property type="match status" value="1"/>
</dbReference>
<keyword evidence="5" id="KW-0808">Transferase</keyword>
<dbReference type="InterPro" id="IPR023639">
    <property type="entry name" value="DNA_primase_ssu_PriS"/>
</dbReference>
<accession>A0A0W8FIR7</accession>
<keyword evidence="4" id="KW-0639">Primosome</keyword>
<evidence type="ECO:0000256" key="6">
    <source>
        <dbReference type="ARBA" id="ARBA00022695"/>
    </source>
</evidence>
<evidence type="ECO:0000256" key="1">
    <source>
        <dbReference type="ARBA" id="ARBA00009762"/>
    </source>
</evidence>
<keyword evidence="9" id="KW-0460">Magnesium</keyword>
<name>A0A0W8FIR7_9ZZZZ</name>
<evidence type="ECO:0000256" key="9">
    <source>
        <dbReference type="ARBA" id="ARBA00022842"/>
    </source>
</evidence>
<proteinExistence type="inferred from homology"/>
<gene>
    <name evidence="11" type="ORF">ASZ90_009473</name>
</gene>
<evidence type="ECO:0000256" key="8">
    <source>
        <dbReference type="ARBA" id="ARBA00022723"/>
    </source>
</evidence>
<organism evidence="11">
    <name type="scientific">hydrocarbon metagenome</name>
    <dbReference type="NCBI Taxonomy" id="938273"/>
    <lineage>
        <taxon>unclassified sequences</taxon>
        <taxon>metagenomes</taxon>
        <taxon>ecological metagenomes</taxon>
    </lineage>
</organism>
<dbReference type="Pfam" id="PF01896">
    <property type="entry name" value="DNA_primase_S"/>
    <property type="match status" value="1"/>
</dbReference>
<keyword evidence="3" id="KW-0240">DNA-directed RNA polymerase</keyword>
<evidence type="ECO:0000256" key="10">
    <source>
        <dbReference type="ARBA" id="ARBA00023163"/>
    </source>
</evidence>
<dbReference type="PANTHER" id="PTHR10536">
    <property type="entry name" value="DNA PRIMASE SMALL SUBUNIT"/>
    <property type="match status" value="1"/>
</dbReference>
<evidence type="ECO:0000256" key="4">
    <source>
        <dbReference type="ARBA" id="ARBA00022515"/>
    </source>
</evidence>
<dbReference type="CDD" id="cd04860">
    <property type="entry name" value="AE_Prim_S"/>
    <property type="match status" value="1"/>
</dbReference>
<dbReference type="HAMAP" id="MF_00700">
    <property type="entry name" value="DNA_primase_sml_arc"/>
    <property type="match status" value="1"/>
</dbReference>
<dbReference type="Gene3D" id="3.90.920.10">
    <property type="entry name" value="DNA primase, PRIM domain"/>
    <property type="match status" value="1"/>
</dbReference>
<protein>
    <recommendedName>
        <fullName evidence="2">DNA primase small subunit</fullName>
    </recommendedName>
</protein>
<comment type="caution">
    <text evidence="11">The sequence shown here is derived from an EMBL/GenBank/DDBJ whole genome shotgun (WGS) entry which is preliminary data.</text>
</comment>
<dbReference type="GO" id="GO:0003899">
    <property type="term" value="F:DNA-directed RNA polymerase activity"/>
    <property type="evidence" value="ECO:0007669"/>
    <property type="project" value="InterPro"/>
</dbReference>
<evidence type="ECO:0000256" key="5">
    <source>
        <dbReference type="ARBA" id="ARBA00022679"/>
    </source>
</evidence>
<evidence type="ECO:0000256" key="2">
    <source>
        <dbReference type="ARBA" id="ARBA00021278"/>
    </source>
</evidence>
<keyword evidence="6" id="KW-0548">Nucleotidyltransferase</keyword>
<dbReference type="GO" id="GO:0005658">
    <property type="term" value="C:alpha DNA polymerase:primase complex"/>
    <property type="evidence" value="ECO:0007669"/>
    <property type="project" value="UniProtKB-ARBA"/>
</dbReference>
<dbReference type="InterPro" id="IPR002755">
    <property type="entry name" value="DNA_primase_S"/>
</dbReference>
<dbReference type="GO" id="GO:0006269">
    <property type="term" value="P:DNA replication, synthesis of primer"/>
    <property type="evidence" value="ECO:0007669"/>
    <property type="project" value="UniProtKB-KW"/>
</dbReference>
<dbReference type="AlphaFoldDB" id="A0A0W8FIR7"/>
<dbReference type="GO" id="GO:1990077">
    <property type="term" value="C:primosome complex"/>
    <property type="evidence" value="ECO:0007669"/>
    <property type="project" value="UniProtKB-KW"/>
</dbReference>
<comment type="similarity">
    <text evidence="1">Belongs to the eukaryotic-type primase small subunit family.</text>
</comment>
<dbReference type="EMBL" id="LNQE01001143">
    <property type="protein sequence ID" value="KUG20779.1"/>
    <property type="molecule type" value="Genomic_DNA"/>
</dbReference>
<reference evidence="11" key="1">
    <citation type="journal article" date="2015" name="Proc. Natl. Acad. Sci. U.S.A.">
        <title>Networks of energetic and metabolic interactions define dynamics in microbial communities.</title>
        <authorList>
            <person name="Embree M."/>
            <person name="Liu J.K."/>
            <person name="Al-Bassam M.M."/>
            <person name="Zengler K."/>
        </authorList>
    </citation>
    <scope>NUCLEOTIDE SEQUENCE</scope>
</reference>
<sequence>MRPATLEFLKQRFTEYYEKGYLSEPSALSQREWGFIFFDASSEVRMRRHMAFADGRELRSYIRSMVPAHVYYSTAYYEMPGAPTMGEKFWTGADLIFDLDADHIMRGSYTDMLKRVQEETIKLIGMLTDELGFRHRDVSVVFSGGRGYHIHVRDIAIREWGSQERREVIDYVCGTGIDPGVMLSARPGMPGGWQRRYIDALREHLLWLSGLERGDAMRYLTGFERIGEKTASGFLDGIEPLLMHLQEYRTEGLSHNRMLRAIVAAEEGDLADRVREQAARADEPVTTDTRRLIRMPTSLHGGSGLRAAPLAVKDLPEFDPLVDAVVFGTRERKVDMRAALTMPILGNAYRLTKGVNRVPEALAVFVCCRGMAEIAGGGG</sequence>
<dbReference type="InterPro" id="IPR014052">
    <property type="entry name" value="DNA_primase_ssu_euk/arc"/>
</dbReference>
<evidence type="ECO:0000256" key="3">
    <source>
        <dbReference type="ARBA" id="ARBA00022478"/>
    </source>
</evidence>
<dbReference type="GO" id="GO:0046872">
    <property type="term" value="F:metal ion binding"/>
    <property type="evidence" value="ECO:0007669"/>
    <property type="project" value="UniProtKB-KW"/>
</dbReference>